<reference evidence="8" key="1">
    <citation type="submission" date="2021-10" db="EMBL/GenBank/DDBJ databases">
        <title>De novo Genome Assembly of Clathrus columnatus (Basidiomycota, Fungi) Using Illumina and Nanopore Sequence Data.</title>
        <authorList>
            <person name="Ogiso-Tanaka E."/>
            <person name="Itagaki H."/>
            <person name="Hosoya T."/>
            <person name="Hosaka K."/>
        </authorList>
    </citation>
    <scope>NUCLEOTIDE SEQUENCE</scope>
    <source>
        <strain evidence="8">MO-923</strain>
    </source>
</reference>
<comment type="similarity">
    <text evidence="2">Belongs to the syntaxin family.</text>
</comment>
<keyword evidence="9" id="KW-1185">Reference proteome</keyword>
<dbReference type="PROSITE" id="PS50192">
    <property type="entry name" value="T_SNARE"/>
    <property type="match status" value="1"/>
</dbReference>
<keyword evidence="3 6" id="KW-0812">Transmembrane</keyword>
<dbReference type="CDD" id="cd15849">
    <property type="entry name" value="SNARE_Sso1"/>
    <property type="match status" value="1"/>
</dbReference>
<dbReference type="InterPro" id="IPR006011">
    <property type="entry name" value="Syntaxin_N"/>
</dbReference>
<dbReference type="InterPro" id="IPR000727">
    <property type="entry name" value="T_SNARE_dom"/>
</dbReference>
<dbReference type="SMART" id="SM00503">
    <property type="entry name" value="SynN"/>
    <property type="match status" value="1"/>
</dbReference>
<evidence type="ECO:0000313" key="9">
    <source>
        <dbReference type="Proteomes" id="UP001050691"/>
    </source>
</evidence>
<dbReference type="GO" id="GO:0005886">
    <property type="term" value="C:plasma membrane"/>
    <property type="evidence" value="ECO:0007669"/>
    <property type="project" value="TreeGrafter"/>
</dbReference>
<comment type="caution">
    <text evidence="8">The sequence shown here is derived from an EMBL/GenBank/DDBJ whole genome shotgun (WGS) entry which is preliminary data.</text>
</comment>
<dbReference type="GO" id="GO:0006887">
    <property type="term" value="P:exocytosis"/>
    <property type="evidence" value="ECO:0007669"/>
    <property type="project" value="TreeGrafter"/>
</dbReference>
<evidence type="ECO:0000256" key="5">
    <source>
        <dbReference type="ARBA" id="ARBA00023136"/>
    </source>
</evidence>
<dbReference type="Pfam" id="PF00804">
    <property type="entry name" value="Syntaxin"/>
    <property type="match status" value="1"/>
</dbReference>
<proteinExistence type="inferred from homology"/>
<dbReference type="SUPFAM" id="SSF47661">
    <property type="entry name" value="t-snare proteins"/>
    <property type="match status" value="1"/>
</dbReference>
<dbReference type="GO" id="GO:0031201">
    <property type="term" value="C:SNARE complex"/>
    <property type="evidence" value="ECO:0007669"/>
    <property type="project" value="TreeGrafter"/>
</dbReference>
<comment type="subcellular location">
    <subcellularLocation>
        <location evidence="1">Membrane</location>
        <topology evidence="1">Single-pass type IV membrane protein</topology>
    </subcellularLocation>
</comment>
<dbReference type="InterPro" id="IPR045242">
    <property type="entry name" value="Syntaxin"/>
</dbReference>
<organism evidence="8 9">
    <name type="scientific">Clathrus columnatus</name>
    <dbReference type="NCBI Taxonomy" id="1419009"/>
    <lineage>
        <taxon>Eukaryota</taxon>
        <taxon>Fungi</taxon>
        <taxon>Dikarya</taxon>
        <taxon>Basidiomycota</taxon>
        <taxon>Agaricomycotina</taxon>
        <taxon>Agaricomycetes</taxon>
        <taxon>Phallomycetidae</taxon>
        <taxon>Phallales</taxon>
        <taxon>Clathraceae</taxon>
        <taxon>Clathrus</taxon>
    </lineage>
</organism>
<evidence type="ECO:0000256" key="3">
    <source>
        <dbReference type="ARBA" id="ARBA00022692"/>
    </source>
</evidence>
<dbReference type="AlphaFoldDB" id="A0AAV5AEK1"/>
<evidence type="ECO:0000256" key="6">
    <source>
        <dbReference type="SAM" id="Phobius"/>
    </source>
</evidence>
<dbReference type="GO" id="GO:0006886">
    <property type="term" value="P:intracellular protein transport"/>
    <property type="evidence" value="ECO:0007669"/>
    <property type="project" value="TreeGrafter"/>
</dbReference>
<dbReference type="Proteomes" id="UP001050691">
    <property type="component" value="Unassembled WGS sequence"/>
</dbReference>
<feature type="transmembrane region" description="Helical" evidence="6">
    <location>
        <begin position="349"/>
        <end position="374"/>
    </location>
</feature>
<dbReference type="GO" id="GO:0005484">
    <property type="term" value="F:SNAP receptor activity"/>
    <property type="evidence" value="ECO:0007669"/>
    <property type="project" value="TreeGrafter"/>
</dbReference>
<keyword evidence="4 6" id="KW-1133">Transmembrane helix</keyword>
<dbReference type="EMBL" id="BPWL01000007">
    <property type="protein sequence ID" value="GJJ12072.1"/>
    <property type="molecule type" value="Genomic_DNA"/>
</dbReference>
<keyword evidence="5 6" id="KW-0472">Membrane</keyword>
<dbReference type="PANTHER" id="PTHR19957:SF307">
    <property type="entry name" value="PROTEIN SSO1-RELATED"/>
    <property type="match status" value="1"/>
</dbReference>
<protein>
    <recommendedName>
        <fullName evidence="7">t-SNARE coiled-coil homology domain-containing protein</fullName>
    </recommendedName>
</protein>
<dbReference type="GO" id="GO:0000149">
    <property type="term" value="F:SNARE binding"/>
    <property type="evidence" value="ECO:0007669"/>
    <property type="project" value="TreeGrafter"/>
</dbReference>
<accession>A0AAV5AEK1</accession>
<evidence type="ECO:0000259" key="7">
    <source>
        <dbReference type="PROSITE" id="PS50192"/>
    </source>
</evidence>
<feature type="domain" description="T-SNARE coiled-coil homology" evidence="7">
    <location>
        <begin position="275"/>
        <end position="337"/>
    </location>
</feature>
<dbReference type="SMART" id="SM00397">
    <property type="entry name" value="t_SNARE"/>
    <property type="match status" value="1"/>
</dbReference>
<dbReference type="GO" id="GO:0006906">
    <property type="term" value="P:vesicle fusion"/>
    <property type="evidence" value="ECO:0007669"/>
    <property type="project" value="TreeGrafter"/>
</dbReference>
<dbReference type="InterPro" id="IPR010989">
    <property type="entry name" value="SNARE"/>
</dbReference>
<evidence type="ECO:0000313" key="8">
    <source>
        <dbReference type="EMBL" id="GJJ12072.1"/>
    </source>
</evidence>
<evidence type="ECO:0000256" key="4">
    <source>
        <dbReference type="ARBA" id="ARBA00022989"/>
    </source>
</evidence>
<dbReference type="PANTHER" id="PTHR19957">
    <property type="entry name" value="SYNTAXIN"/>
    <property type="match status" value="1"/>
</dbReference>
<dbReference type="Gene3D" id="1.20.58.70">
    <property type="match status" value="1"/>
</dbReference>
<sequence>MARDRLSALRTQQENLDRNTTINWLYPPGLTQPDQHPVLLPRVPAPVTYSRVPITYLPVNRQLNQHNAANNSDTRMACSNITHFRKDPPISRPLVAKSLPPKPIMITLEDDMTKFYAEIAAIQENLRVYNDNISRISELHSRALDSMDWVTSKRSTHQVNILMAETRGLGNDLKLRIKNIHAARKGEKTREVQIRKQQAALVKHKFIQAIEKYLDVEQLYRHRYRQRLEKQLKIANPEAKPEEVQAAVDGQQDLSQVFAQMLHSCNRFGESRAVFREVQERHDDIKKIERTLYELAQLFNDMDTLVMAQGEIIDEITIFTNDVEKSTEIGYIQMGKATKSARARRTKKWICVGVSIALFIIFIISMTILIIAAANGNV</sequence>
<name>A0AAV5AEK1_9AGAM</name>
<evidence type="ECO:0000256" key="1">
    <source>
        <dbReference type="ARBA" id="ARBA00004211"/>
    </source>
</evidence>
<gene>
    <name evidence="8" type="ORF">Clacol_006313</name>
</gene>
<evidence type="ECO:0000256" key="2">
    <source>
        <dbReference type="ARBA" id="ARBA00009063"/>
    </source>
</evidence>
<dbReference type="GO" id="GO:0048278">
    <property type="term" value="P:vesicle docking"/>
    <property type="evidence" value="ECO:0007669"/>
    <property type="project" value="TreeGrafter"/>
</dbReference>
<dbReference type="GO" id="GO:0012505">
    <property type="term" value="C:endomembrane system"/>
    <property type="evidence" value="ECO:0007669"/>
    <property type="project" value="TreeGrafter"/>
</dbReference>